<protein>
    <submittedName>
        <fullName evidence="2">VOC family protein</fullName>
    </submittedName>
</protein>
<dbReference type="KEGG" id="orn:DV701_16530"/>
<evidence type="ECO:0000313" key="2">
    <source>
        <dbReference type="EMBL" id="AXH97502.1"/>
    </source>
</evidence>
<dbReference type="Proteomes" id="UP000253790">
    <property type="component" value="Chromosome"/>
</dbReference>
<feature type="domain" description="Glyoxalase-like" evidence="1">
    <location>
        <begin position="11"/>
        <end position="133"/>
    </location>
</feature>
<dbReference type="InterPro" id="IPR029068">
    <property type="entry name" value="Glyas_Bleomycin-R_OHBP_Dase"/>
</dbReference>
<dbReference type="PANTHER" id="PTHR35908">
    <property type="entry name" value="HYPOTHETICAL FUSION PROTEIN"/>
    <property type="match status" value="1"/>
</dbReference>
<reference evidence="2 3" key="1">
    <citation type="submission" date="2018-07" db="EMBL/GenBank/DDBJ databases">
        <title>Complete genome sequencing of Ornithinimicrobium sp. AMA3305.</title>
        <authorList>
            <person name="Bae J.-W."/>
        </authorList>
    </citation>
    <scope>NUCLEOTIDE SEQUENCE [LARGE SCALE GENOMIC DNA]</scope>
    <source>
        <strain evidence="2 3">AMA3305</strain>
    </source>
</reference>
<keyword evidence="3" id="KW-1185">Reference proteome</keyword>
<dbReference type="InterPro" id="IPR041581">
    <property type="entry name" value="Glyoxalase_6"/>
</dbReference>
<dbReference type="SUPFAM" id="SSF54593">
    <property type="entry name" value="Glyoxalase/Bleomycin resistance protein/Dihydroxybiphenyl dioxygenase"/>
    <property type="match status" value="1"/>
</dbReference>
<dbReference type="Gene3D" id="3.10.180.10">
    <property type="entry name" value="2,3-Dihydroxybiphenyl 1,2-Dioxygenase, domain 1"/>
    <property type="match status" value="1"/>
</dbReference>
<proteinExistence type="predicted"/>
<dbReference type="CDD" id="cd06587">
    <property type="entry name" value="VOC"/>
    <property type="match status" value="1"/>
</dbReference>
<dbReference type="RefSeq" id="WP_114929933.1">
    <property type="nucleotide sequence ID" value="NZ_CP031229.1"/>
</dbReference>
<dbReference type="Pfam" id="PF18029">
    <property type="entry name" value="Glyoxalase_6"/>
    <property type="match status" value="1"/>
</dbReference>
<name>A0A345NR44_9MICO</name>
<dbReference type="OrthoDB" id="1645442at2"/>
<evidence type="ECO:0000259" key="1">
    <source>
        <dbReference type="Pfam" id="PF18029"/>
    </source>
</evidence>
<sequence>MRRPRIEATSVSISTDRPRELARFYADLLGVAVHAEEGPRPGEPPGAGWAQLRRSEGHLRMTVNLEYDPHYEKPTWPSEPAAQQPQAHLDLWVDDLDAAEAWAVELGARRHGVQPQETVRVMLDPHGHPFCLFTS</sequence>
<dbReference type="PANTHER" id="PTHR35908:SF1">
    <property type="entry name" value="CONSERVED PROTEIN"/>
    <property type="match status" value="1"/>
</dbReference>
<organism evidence="2 3">
    <name type="scientific">Ornithinimicrobium avium</name>
    <dbReference type="NCBI Taxonomy" id="2283195"/>
    <lineage>
        <taxon>Bacteria</taxon>
        <taxon>Bacillati</taxon>
        <taxon>Actinomycetota</taxon>
        <taxon>Actinomycetes</taxon>
        <taxon>Micrococcales</taxon>
        <taxon>Ornithinimicrobiaceae</taxon>
        <taxon>Ornithinimicrobium</taxon>
    </lineage>
</organism>
<dbReference type="EMBL" id="CP031229">
    <property type="protein sequence ID" value="AXH97502.1"/>
    <property type="molecule type" value="Genomic_DNA"/>
</dbReference>
<evidence type="ECO:0000313" key="3">
    <source>
        <dbReference type="Proteomes" id="UP000253790"/>
    </source>
</evidence>
<gene>
    <name evidence="2" type="ORF">DV701_16530</name>
</gene>
<dbReference type="AlphaFoldDB" id="A0A345NR44"/>
<accession>A0A345NR44</accession>